<dbReference type="EMBL" id="NAQA01000006">
    <property type="protein sequence ID" value="OQM49738.1"/>
    <property type="molecule type" value="Genomic_DNA"/>
</dbReference>
<proteinExistence type="predicted"/>
<evidence type="ECO:0000313" key="1">
    <source>
        <dbReference type="EMBL" id="OQM49738.1"/>
    </source>
</evidence>
<evidence type="ECO:0000313" key="2">
    <source>
        <dbReference type="Proteomes" id="UP000192666"/>
    </source>
</evidence>
<dbReference type="Gene3D" id="2.160.10.10">
    <property type="entry name" value="Hexapeptide repeat proteins"/>
    <property type="match status" value="1"/>
</dbReference>
<dbReference type="AlphaFoldDB" id="A0A1V8PLZ2"/>
<gene>
    <name evidence="1" type="ORF">B5782_1487</name>
</gene>
<dbReference type="Proteomes" id="UP000192666">
    <property type="component" value="Unassembled WGS sequence"/>
</dbReference>
<sequence length="176" mass="19793">MSRLISKLMIRLRNNNQNLHYFRGRGMRIGDHCEILNGWDFGSEPYLIEIGDYVRITSGVKFVTHDGGVWVLRNLPEVFPELADIDLFGRIKIGNNVHIGFNAVIMPGVTIGDNCIIGCGCVLTHDVPAGSIVVGVPGRVIKTIDAYAEQHIHDFMNTKFMSPREKRKTVEKALFR</sequence>
<dbReference type="PANTHER" id="PTHR43300:SF11">
    <property type="entry name" value="ACETYLTRANSFERASE RV3034C-RELATED"/>
    <property type="match status" value="1"/>
</dbReference>
<dbReference type="CDD" id="cd04647">
    <property type="entry name" value="LbH_MAT_like"/>
    <property type="match status" value="1"/>
</dbReference>
<dbReference type="PANTHER" id="PTHR43300">
    <property type="entry name" value="ACETYLTRANSFERASE"/>
    <property type="match status" value="1"/>
</dbReference>
<dbReference type="InterPro" id="IPR011004">
    <property type="entry name" value="Trimer_LpxA-like_sf"/>
</dbReference>
<organism evidence="1 2">
    <name type="scientific">Bifidobacterium catenulatum</name>
    <dbReference type="NCBI Taxonomy" id="1686"/>
    <lineage>
        <taxon>Bacteria</taxon>
        <taxon>Bacillati</taxon>
        <taxon>Actinomycetota</taxon>
        <taxon>Actinomycetes</taxon>
        <taxon>Bifidobacteriales</taxon>
        <taxon>Bifidobacteriaceae</taxon>
        <taxon>Bifidobacterium</taxon>
    </lineage>
</organism>
<reference evidence="1 2" key="1">
    <citation type="submission" date="2017-03" db="EMBL/GenBank/DDBJ databases">
        <title>Maternal inheritance of bifidobacteria.</title>
        <authorList>
            <person name="Lugli G.A."/>
            <person name="Duranti S."/>
            <person name="Milani C."/>
            <person name="Mancabelli L."/>
        </authorList>
    </citation>
    <scope>NUCLEOTIDE SEQUENCE [LARGE SCALE GENOMIC DNA]</scope>
    <source>
        <strain evidence="1 2">1899B</strain>
    </source>
</reference>
<dbReference type="RefSeq" id="WP_236704248.1">
    <property type="nucleotide sequence ID" value="NZ_JBPFJD010000003.1"/>
</dbReference>
<name>A0A1V8PLZ2_9BIFI</name>
<dbReference type="Pfam" id="PF00132">
    <property type="entry name" value="Hexapep"/>
    <property type="match status" value="1"/>
</dbReference>
<protein>
    <submittedName>
        <fullName evidence="1">Capsule biosynthesis protein CapG</fullName>
    </submittedName>
</protein>
<accession>A0A1V8PLZ2</accession>
<dbReference type="SUPFAM" id="SSF51161">
    <property type="entry name" value="Trimeric LpxA-like enzymes"/>
    <property type="match status" value="1"/>
</dbReference>
<dbReference type="InterPro" id="IPR050179">
    <property type="entry name" value="Trans_hexapeptide_repeat"/>
</dbReference>
<dbReference type="InterPro" id="IPR001451">
    <property type="entry name" value="Hexapep"/>
</dbReference>
<comment type="caution">
    <text evidence="1">The sequence shown here is derived from an EMBL/GenBank/DDBJ whole genome shotgun (WGS) entry which is preliminary data.</text>
</comment>